<evidence type="ECO:0000256" key="1">
    <source>
        <dbReference type="SAM" id="MobiDB-lite"/>
    </source>
</evidence>
<dbReference type="Proteomes" id="UP000242814">
    <property type="component" value="Unassembled WGS sequence"/>
</dbReference>
<feature type="compositionally biased region" description="Basic residues" evidence="1">
    <location>
        <begin position="260"/>
        <end position="270"/>
    </location>
</feature>
<feature type="region of interest" description="Disordered" evidence="1">
    <location>
        <begin position="490"/>
        <end position="520"/>
    </location>
</feature>
<sequence>MENRFNRLDDLEYEDAPIEGIRGLDTIDHSCSQLREAMERLRAQRLGAHNSFLYSEASSASAYSQSSSVSPTKDNFRLLTREILNDPLLKPVKNTGKPILTLEPDKYNPKHSVEVPIMYTTDSPHASAEDSGQSSGGREIIWPFNLDTTGTTEATPNIPPKAFSYPADVNLYNRRLPISKSEGNNVRFLDSNPDYDGSTYGGENYHHDWNPAPNAFIRYEKQSSGSRSPERGRGPRRSLSPVKVLEDLDENSPLEFLPSPRKRSRSPHKKLFGENGWLGRSPSLKEGLSEKNKMPGLRSIGEKIKQRVEDIAGDVKKSKERLQSTFPISLDPPTQAKLYSEMELMICVTANKFLLDQHKDSRMSVESVTKITNFWTSKNRPQVVQFQFDQLTQRDLIIYNLRTFKFHGECSQNVVALNSTLRNWKAVAKEMSVRTFCTPDSVIRKHMHDTHKILEMLGAPLVTFLAFQELQVNTLALMKQEQERVIQSMGHHGVTREYHPPSFGRRGKEERGRYRDGRRE</sequence>
<feature type="region of interest" description="Disordered" evidence="1">
    <location>
        <begin position="221"/>
        <end position="276"/>
    </location>
</feature>
<gene>
    <name evidence="2" type="ORF">ACO22_06226</name>
</gene>
<proteinExistence type="predicted"/>
<dbReference type="EMBL" id="LZYO01000322">
    <property type="protein sequence ID" value="ODH18223.1"/>
    <property type="molecule type" value="Genomic_DNA"/>
</dbReference>
<dbReference type="VEuPathDB" id="FungiDB:PADG_03387"/>
<accession>A0A1D2J818</accession>
<evidence type="ECO:0000313" key="2">
    <source>
        <dbReference type="EMBL" id="ODH18223.1"/>
    </source>
</evidence>
<evidence type="ECO:0000313" key="3">
    <source>
        <dbReference type="Proteomes" id="UP000242814"/>
    </source>
</evidence>
<dbReference type="VEuPathDB" id="FungiDB:PABG_00916"/>
<dbReference type="AlphaFoldDB" id="A0A1D2J818"/>
<name>A0A1D2J818_PARBR</name>
<protein>
    <submittedName>
        <fullName evidence="2">Uncharacterized protein</fullName>
    </submittedName>
</protein>
<feature type="compositionally biased region" description="Basic and acidic residues" evidence="1">
    <location>
        <begin position="506"/>
        <end position="520"/>
    </location>
</feature>
<organism evidence="2 3">
    <name type="scientific">Paracoccidioides brasiliensis</name>
    <dbReference type="NCBI Taxonomy" id="121759"/>
    <lineage>
        <taxon>Eukaryota</taxon>
        <taxon>Fungi</taxon>
        <taxon>Dikarya</taxon>
        <taxon>Ascomycota</taxon>
        <taxon>Pezizomycotina</taxon>
        <taxon>Eurotiomycetes</taxon>
        <taxon>Eurotiomycetidae</taxon>
        <taxon>Onygenales</taxon>
        <taxon>Ajellomycetaceae</taxon>
        <taxon>Paracoccidioides</taxon>
    </lineage>
</organism>
<reference evidence="2 3" key="1">
    <citation type="submission" date="2016-06" db="EMBL/GenBank/DDBJ databases">
        <authorList>
            <person name="Kjaerup R.B."/>
            <person name="Dalgaard T.S."/>
            <person name="Juul-Madsen H.R."/>
        </authorList>
    </citation>
    <scope>NUCLEOTIDE SEQUENCE [LARGE SCALE GENOMIC DNA]</scope>
    <source>
        <strain evidence="2 3">Pb300</strain>
    </source>
</reference>
<comment type="caution">
    <text evidence="2">The sequence shown here is derived from an EMBL/GenBank/DDBJ whole genome shotgun (WGS) entry which is preliminary data.</text>
</comment>